<accession>A0A7R8ZPZ2</accession>
<sequence>MADDCVIVAKYDYKAQSPQELDIKKNEKLTLLDDTKQWWKVENSRGRCGYVPSNYVRKEKPSILNSIKRKVKKNSTASSVGPLSQLATLSQLAPCSSSVSGSKTLPSPGVTGDSPSPMRRPPPPVPTEDGLGTAIVKYNYQAQQGDELPLVKGARIQILEKSNDGWWRGQYNGQ</sequence>
<dbReference type="PANTHER" id="PTHR12287:SF23">
    <property type="entry name" value="AROUSER, ISOFORM A-RELATED"/>
    <property type="match status" value="1"/>
</dbReference>
<dbReference type="SUPFAM" id="SSF50044">
    <property type="entry name" value="SH3-domain"/>
    <property type="match status" value="2"/>
</dbReference>
<evidence type="ECO:0000313" key="2">
    <source>
        <dbReference type="EMBL" id="CAD7232076.1"/>
    </source>
</evidence>
<organism evidence="2">
    <name type="scientific">Cyprideis torosa</name>
    <dbReference type="NCBI Taxonomy" id="163714"/>
    <lineage>
        <taxon>Eukaryota</taxon>
        <taxon>Metazoa</taxon>
        <taxon>Ecdysozoa</taxon>
        <taxon>Arthropoda</taxon>
        <taxon>Crustacea</taxon>
        <taxon>Oligostraca</taxon>
        <taxon>Ostracoda</taxon>
        <taxon>Podocopa</taxon>
        <taxon>Podocopida</taxon>
        <taxon>Cytherocopina</taxon>
        <taxon>Cytheroidea</taxon>
        <taxon>Cytherideidae</taxon>
        <taxon>Cyprideis</taxon>
    </lineage>
</organism>
<dbReference type="SMART" id="SM00326">
    <property type="entry name" value="SH3"/>
    <property type="match status" value="2"/>
</dbReference>
<feature type="region of interest" description="Disordered" evidence="1">
    <location>
        <begin position="95"/>
        <end position="132"/>
    </location>
</feature>
<dbReference type="OrthoDB" id="26539at2759"/>
<dbReference type="AlphaFoldDB" id="A0A7R8ZPZ2"/>
<dbReference type="PANTHER" id="PTHR12287">
    <property type="entry name" value="EPIDERMAL GROWTH FACTOR RECEPTOR KINASE SUBSTRATE EPS8-RELATED PROTEIN"/>
    <property type="match status" value="1"/>
</dbReference>
<protein>
    <submittedName>
        <fullName evidence="2">Uncharacterized protein</fullName>
    </submittedName>
</protein>
<feature type="compositionally biased region" description="Polar residues" evidence="1">
    <location>
        <begin position="95"/>
        <end position="105"/>
    </location>
</feature>
<reference evidence="2" key="1">
    <citation type="submission" date="2020-11" db="EMBL/GenBank/DDBJ databases">
        <authorList>
            <person name="Tran Van P."/>
        </authorList>
    </citation>
    <scope>NUCLEOTIDE SEQUENCE</scope>
</reference>
<dbReference type="PROSITE" id="PS50002">
    <property type="entry name" value="SH3"/>
    <property type="match status" value="2"/>
</dbReference>
<name>A0A7R8ZPZ2_9CRUS</name>
<dbReference type="EMBL" id="OB664191">
    <property type="protein sequence ID" value="CAD7232076.1"/>
    <property type="molecule type" value="Genomic_DNA"/>
</dbReference>
<dbReference type="GO" id="GO:0035023">
    <property type="term" value="P:regulation of Rho protein signal transduction"/>
    <property type="evidence" value="ECO:0007669"/>
    <property type="project" value="TreeGrafter"/>
</dbReference>
<dbReference type="Gene3D" id="2.30.30.40">
    <property type="entry name" value="SH3 Domains"/>
    <property type="match status" value="2"/>
</dbReference>
<dbReference type="Pfam" id="PF00018">
    <property type="entry name" value="SH3_1"/>
    <property type="match status" value="2"/>
</dbReference>
<dbReference type="FunFam" id="2.30.30.40:FF:000061">
    <property type="entry name" value="Cytoplasmic protein"/>
    <property type="match status" value="1"/>
</dbReference>
<dbReference type="InterPro" id="IPR001452">
    <property type="entry name" value="SH3_domain"/>
</dbReference>
<dbReference type="PRINTS" id="PR01887">
    <property type="entry name" value="SPECTRNALPHA"/>
</dbReference>
<gene>
    <name evidence="2" type="ORF">CTOB1V02_LOCUS9917</name>
</gene>
<dbReference type="InterPro" id="IPR039801">
    <property type="entry name" value="EPS8-like"/>
</dbReference>
<dbReference type="GO" id="GO:0003779">
    <property type="term" value="F:actin binding"/>
    <property type="evidence" value="ECO:0007669"/>
    <property type="project" value="TreeGrafter"/>
</dbReference>
<dbReference type="PRINTS" id="PR00452">
    <property type="entry name" value="SH3DOMAIN"/>
</dbReference>
<dbReference type="InterPro" id="IPR036028">
    <property type="entry name" value="SH3-like_dom_sf"/>
</dbReference>
<dbReference type="GO" id="GO:0005886">
    <property type="term" value="C:plasma membrane"/>
    <property type="evidence" value="ECO:0007669"/>
    <property type="project" value="TreeGrafter"/>
</dbReference>
<proteinExistence type="predicted"/>
<evidence type="ECO:0000256" key="1">
    <source>
        <dbReference type="SAM" id="MobiDB-lite"/>
    </source>
</evidence>
<dbReference type="CDD" id="cd11765">
    <property type="entry name" value="SH3_Nck_1"/>
    <property type="match status" value="1"/>
</dbReference>
<feature type="non-terminal residue" evidence="2">
    <location>
        <position position="1"/>
    </location>
</feature>
<dbReference type="GO" id="GO:0007266">
    <property type="term" value="P:Rho protein signal transduction"/>
    <property type="evidence" value="ECO:0007669"/>
    <property type="project" value="TreeGrafter"/>
</dbReference>